<keyword evidence="3" id="KW-1185">Reference proteome</keyword>
<evidence type="ECO:0000256" key="1">
    <source>
        <dbReference type="SAM" id="MobiDB-lite"/>
    </source>
</evidence>
<organism evidence="2 3">
    <name type="scientific">Dorcoceras hygrometricum</name>
    <dbReference type="NCBI Taxonomy" id="472368"/>
    <lineage>
        <taxon>Eukaryota</taxon>
        <taxon>Viridiplantae</taxon>
        <taxon>Streptophyta</taxon>
        <taxon>Embryophyta</taxon>
        <taxon>Tracheophyta</taxon>
        <taxon>Spermatophyta</taxon>
        <taxon>Magnoliopsida</taxon>
        <taxon>eudicotyledons</taxon>
        <taxon>Gunneridae</taxon>
        <taxon>Pentapetalae</taxon>
        <taxon>asterids</taxon>
        <taxon>lamiids</taxon>
        <taxon>Lamiales</taxon>
        <taxon>Gesneriaceae</taxon>
        <taxon>Didymocarpoideae</taxon>
        <taxon>Trichosporeae</taxon>
        <taxon>Loxocarpinae</taxon>
        <taxon>Dorcoceras</taxon>
    </lineage>
</organism>
<gene>
    <name evidence="2" type="ORF">F511_14937</name>
</gene>
<dbReference type="EMBL" id="KQ987324">
    <property type="protein sequence ID" value="KZV57336.1"/>
    <property type="molecule type" value="Genomic_DNA"/>
</dbReference>
<name>A0A2Z7DEU4_9LAMI</name>
<reference evidence="2 3" key="1">
    <citation type="journal article" date="2015" name="Proc. Natl. Acad. Sci. U.S.A.">
        <title>The resurrection genome of Boea hygrometrica: A blueprint for survival of dehydration.</title>
        <authorList>
            <person name="Xiao L."/>
            <person name="Yang G."/>
            <person name="Zhang L."/>
            <person name="Yang X."/>
            <person name="Zhao S."/>
            <person name="Ji Z."/>
            <person name="Zhou Q."/>
            <person name="Hu M."/>
            <person name="Wang Y."/>
            <person name="Chen M."/>
            <person name="Xu Y."/>
            <person name="Jin H."/>
            <person name="Xiao X."/>
            <person name="Hu G."/>
            <person name="Bao F."/>
            <person name="Hu Y."/>
            <person name="Wan P."/>
            <person name="Li L."/>
            <person name="Deng X."/>
            <person name="Kuang T."/>
            <person name="Xiang C."/>
            <person name="Zhu J.K."/>
            <person name="Oliver M.J."/>
            <person name="He Y."/>
        </authorList>
    </citation>
    <scope>NUCLEOTIDE SEQUENCE [LARGE SCALE GENOMIC DNA]</scope>
    <source>
        <strain evidence="3">cv. XS01</strain>
    </source>
</reference>
<sequence length="192" mass="21971">MPPRRGRGRTTRRTEEESRADSDDDVHKVEDVTRQIGGMELVLARFQRTNPSMFSAAEGGAMSEAWLAQMEELFDTLEYAPEKRLKLAVLQLRDNAQRWWRVHKIQSSSAFKLVVQLRTNLSNHLRPKLVFAEPETVYLNQLAQNLRPAGSKTNSYNPNSLSCKISTDKSSISCNHQFSKPCFKPKIIYTET</sequence>
<dbReference type="AlphaFoldDB" id="A0A2Z7DEU4"/>
<feature type="region of interest" description="Disordered" evidence="1">
    <location>
        <begin position="1"/>
        <end position="26"/>
    </location>
</feature>
<feature type="compositionally biased region" description="Basic residues" evidence="1">
    <location>
        <begin position="1"/>
        <end position="11"/>
    </location>
</feature>
<accession>A0A2Z7DEU4</accession>
<protein>
    <submittedName>
        <fullName evidence="2">Uncharacterized protein</fullName>
    </submittedName>
</protein>
<dbReference type="OrthoDB" id="1934635at2759"/>
<evidence type="ECO:0000313" key="2">
    <source>
        <dbReference type="EMBL" id="KZV57336.1"/>
    </source>
</evidence>
<evidence type="ECO:0000313" key="3">
    <source>
        <dbReference type="Proteomes" id="UP000250235"/>
    </source>
</evidence>
<proteinExistence type="predicted"/>
<feature type="compositionally biased region" description="Basic and acidic residues" evidence="1">
    <location>
        <begin position="12"/>
        <end position="26"/>
    </location>
</feature>
<dbReference type="Proteomes" id="UP000250235">
    <property type="component" value="Unassembled WGS sequence"/>
</dbReference>